<evidence type="ECO:0000313" key="9">
    <source>
        <dbReference type="Proteomes" id="UP000484164"/>
    </source>
</evidence>
<reference evidence="8 9" key="1">
    <citation type="submission" date="2019-10" db="EMBL/GenBank/DDBJ databases">
        <title>Genome sequence of Phaeocystidibacter marisrubri JCM30614 (type strain).</title>
        <authorList>
            <person name="Bowman J.P."/>
        </authorList>
    </citation>
    <scope>NUCLEOTIDE SEQUENCE [LARGE SCALE GENOMIC DNA]</scope>
    <source>
        <strain evidence="8 9">JCM 30614</strain>
    </source>
</reference>
<name>A0A6L3ZKP8_9FLAO</name>
<protein>
    <submittedName>
        <fullName evidence="8">Response regulator transcription factor</fullName>
    </submittedName>
</protein>
<keyword evidence="2" id="KW-0805">Transcription regulation</keyword>
<dbReference type="SUPFAM" id="SSF46894">
    <property type="entry name" value="C-terminal effector domain of the bipartite response regulators"/>
    <property type="match status" value="1"/>
</dbReference>
<dbReference type="AlphaFoldDB" id="A0A6L3ZKP8"/>
<dbReference type="Proteomes" id="UP000484164">
    <property type="component" value="Unassembled WGS sequence"/>
</dbReference>
<dbReference type="InterPro" id="IPR036388">
    <property type="entry name" value="WH-like_DNA-bd_sf"/>
</dbReference>
<dbReference type="InterPro" id="IPR000792">
    <property type="entry name" value="Tscrpt_reg_LuxR_C"/>
</dbReference>
<dbReference type="PROSITE" id="PS50110">
    <property type="entry name" value="RESPONSE_REGULATORY"/>
    <property type="match status" value="1"/>
</dbReference>
<dbReference type="InterPro" id="IPR016032">
    <property type="entry name" value="Sig_transdc_resp-reg_C-effctor"/>
</dbReference>
<dbReference type="CDD" id="cd17535">
    <property type="entry name" value="REC_NarL-like"/>
    <property type="match status" value="1"/>
</dbReference>
<dbReference type="SMART" id="SM00448">
    <property type="entry name" value="REC"/>
    <property type="match status" value="1"/>
</dbReference>
<evidence type="ECO:0000256" key="3">
    <source>
        <dbReference type="ARBA" id="ARBA00023125"/>
    </source>
</evidence>
<evidence type="ECO:0000313" key="8">
    <source>
        <dbReference type="EMBL" id="KAB2818118.1"/>
    </source>
</evidence>
<evidence type="ECO:0000259" key="7">
    <source>
        <dbReference type="PROSITE" id="PS50110"/>
    </source>
</evidence>
<dbReference type="InterPro" id="IPR039420">
    <property type="entry name" value="WalR-like"/>
</dbReference>
<dbReference type="PANTHER" id="PTHR43214">
    <property type="entry name" value="TWO-COMPONENT RESPONSE REGULATOR"/>
    <property type="match status" value="1"/>
</dbReference>
<dbReference type="SUPFAM" id="SSF52172">
    <property type="entry name" value="CheY-like"/>
    <property type="match status" value="1"/>
</dbReference>
<comment type="caution">
    <text evidence="8">The sequence shown here is derived from an EMBL/GenBank/DDBJ whole genome shotgun (WGS) entry which is preliminary data.</text>
</comment>
<dbReference type="PANTHER" id="PTHR43214:SF41">
    <property type="entry name" value="NITRATE_NITRITE RESPONSE REGULATOR PROTEIN NARP"/>
    <property type="match status" value="1"/>
</dbReference>
<proteinExistence type="predicted"/>
<sequence>MNTRKKRLAVLEDHLIVVEGMRHHLEDWGFKVLDHYSCGNDFLNALKRGESYDLLIMDLGIPNTNTENLIVRLRRDYSWLKVLILTGLSHSSTLTRYMNMGASGFVGKMAGNDELALAIRLVLNGEKYIDSRLSVNNFSHTEDPFERLTPREIQVFKLLILGKSYRDIAVELFIEVNTVGSFRTRIARKLGADSINDLRLIAAQYGQI</sequence>
<evidence type="ECO:0000256" key="1">
    <source>
        <dbReference type="ARBA" id="ARBA00022553"/>
    </source>
</evidence>
<dbReference type="PRINTS" id="PR00038">
    <property type="entry name" value="HTHLUXR"/>
</dbReference>
<dbReference type="GO" id="GO:0003677">
    <property type="term" value="F:DNA binding"/>
    <property type="evidence" value="ECO:0007669"/>
    <property type="project" value="UniProtKB-KW"/>
</dbReference>
<dbReference type="CDD" id="cd06170">
    <property type="entry name" value="LuxR_C_like"/>
    <property type="match status" value="1"/>
</dbReference>
<feature type="domain" description="Response regulatory" evidence="7">
    <location>
        <begin position="7"/>
        <end position="123"/>
    </location>
</feature>
<dbReference type="Pfam" id="PF00072">
    <property type="entry name" value="Response_reg"/>
    <property type="match status" value="1"/>
</dbReference>
<keyword evidence="1 5" id="KW-0597">Phosphoprotein</keyword>
<dbReference type="Gene3D" id="1.10.10.10">
    <property type="entry name" value="Winged helix-like DNA-binding domain superfamily/Winged helix DNA-binding domain"/>
    <property type="match status" value="1"/>
</dbReference>
<dbReference type="InterPro" id="IPR058245">
    <property type="entry name" value="NreC/VraR/RcsB-like_REC"/>
</dbReference>
<keyword evidence="9" id="KW-1185">Reference proteome</keyword>
<organism evidence="8 9">
    <name type="scientific">Phaeocystidibacter marisrubri</name>
    <dbReference type="NCBI Taxonomy" id="1577780"/>
    <lineage>
        <taxon>Bacteria</taxon>
        <taxon>Pseudomonadati</taxon>
        <taxon>Bacteroidota</taxon>
        <taxon>Flavobacteriia</taxon>
        <taxon>Flavobacteriales</taxon>
        <taxon>Phaeocystidibacteraceae</taxon>
        <taxon>Phaeocystidibacter</taxon>
    </lineage>
</organism>
<keyword evidence="4" id="KW-0804">Transcription</keyword>
<dbReference type="GO" id="GO:0006355">
    <property type="term" value="P:regulation of DNA-templated transcription"/>
    <property type="evidence" value="ECO:0007669"/>
    <property type="project" value="InterPro"/>
</dbReference>
<dbReference type="PROSITE" id="PS50043">
    <property type="entry name" value="HTH_LUXR_2"/>
    <property type="match status" value="1"/>
</dbReference>
<dbReference type="Pfam" id="PF00196">
    <property type="entry name" value="GerE"/>
    <property type="match status" value="1"/>
</dbReference>
<gene>
    <name evidence="8" type="ORF">F8C82_06865</name>
</gene>
<dbReference type="InterPro" id="IPR011006">
    <property type="entry name" value="CheY-like_superfamily"/>
</dbReference>
<evidence type="ECO:0000259" key="6">
    <source>
        <dbReference type="PROSITE" id="PS50043"/>
    </source>
</evidence>
<evidence type="ECO:0000256" key="4">
    <source>
        <dbReference type="ARBA" id="ARBA00023163"/>
    </source>
</evidence>
<dbReference type="SMART" id="SM00421">
    <property type="entry name" value="HTH_LUXR"/>
    <property type="match status" value="1"/>
</dbReference>
<feature type="domain" description="HTH luxR-type" evidence="6">
    <location>
        <begin position="141"/>
        <end position="206"/>
    </location>
</feature>
<accession>A0A6L3ZKP8</accession>
<dbReference type="RefSeq" id="WP_151692806.1">
    <property type="nucleotide sequence ID" value="NZ_BMGX01000002.1"/>
</dbReference>
<evidence type="ECO:0000256" key="5">
    <source>
        <dbReference type="PROSITE-ProRule" id="PRU00169"/>
    </source>
</evidence>
<dbReference type="EMBL" id="WBVQ01000001">
    <property type="protein sequence ID" value="KAB2818118.1"/>
    <property type="molecule type" value="Genomic_DNA"/>
</dbReference>
<dbReference type="Gene3D" id="3.40.50.2300">
    <property type="match status" value="1"/>
</dbReference>
<dbReference type="GO" id="GO:0000160">
    <property type="term" value="P:phosphorelay signal transduction system"/>
    <property type="evidence" value="ECO:0007669"/>
    <property type="project" value="InterPro"/>
</dbReference>
<dbReference type="OrthoDB" id="1013073at2"/>
<dbReference type="PROSITE" id="PS00622">
    <property type="entry name" value="HTH_LUXR_1"/>
    <property type="match status" value="1"/>
</dbReference>
<keyword evidence="3" id="KW-0238">DNA-binding</keyword>
<evidence type="ECO:0000256" key="2">
    <source>
        <dbReference type="ARBA" id="ARBA00023015"/>
    </source>
</evidence>
<feature type="modified residue" description="4-aspartylphosphate" evidence="5">
    <location>
        <position position="58"/>
    </location>
</feature>
<dbReference type="InterPro" id="IPR001789">
    <property type="entry name" value="Sig_transdc_resp-reg_receiver"/>
</dbReference>